<organism evidence="1 2">
    <name type="scientific">Faecalibacterium prausnitzii</name>
    <dbReference type="NCBI Taxonomy" id="853"/>
    <lineage>
        <taxon>Bacteria</taxon>
        <taxon>Bacillati</taxon>
        <taxon>Bacillota</taxon>
        <taxon>Clostridia</taxon>
        <taxon>Eubacteriales</taxon>
        <taxon>Oscillospiraceae</taxon>
        <taxon>Faecalibacterium</taxon>
    </lineage>
</organism>
<evidence type="ECO:0000313" key="1">
    <source>
        <dbReference type="EMBL" id="MBS6620582.1"/>
    </source>
</evidence>
<accession>A0A9E1DS31</accession>
<proteinExistence type="predicted"/>
<evidence type="ECO:0000313" key="2">
    <source>
        <dbReference type="Proteomes" id="UP000811365"/>
    </source>
</evidence>
<dbReference type="Proteomes" id="UP000811365">
    <property type="component" value="Unassembled WGS sequence"/>
</dbReference>
<sequence>MMPMPSFYTSPYFVNEPDSWHLTDDAPEDVRKEFEEYMNHPDCVQDDELIRVMKSYYRVFGDTFPSYPNLPENAVEIIRDCLQKKKDVYELGYLSLDDNIIY</sequence>
<reference evidence="1" key="1">
    <citation type="submission" date="2021-02" db="EMBL/GenBank/DDBJ databases">
        <title>Infant gut strain persistence is associated with maternal origin, phylogeny, and functional potential including surface adhesion and iron acquisition.</title>
        <authorList>
            <person name="Lou Y.C."/>
        </authorList>
    </citation>
    <scope>NUCLEOTIDE SEQUENCE</scope>
    <source>
        <strain evidence="1">L2_039_000G1_dasL2_039_000G1_maxbin2.maxbin.077</strain>
    </source>
</reference>
<dbReference type="AlphaFoldDB" id="A0A9E1DS31"/>
<dbReference type="EMBL" id="JAGZYH010000001">
    <property type="protein sequence ID" value="MBS6620582.1"/>
    <property type="molecule type" value="Genomic_DNA"/>
</dbReference>
<comment type="caution">
    <text evidence="1">The sequence shown here is derived from an EMBL/GenBank/DDBJ whole genome shotgun (WGS) entry which is preliminary data.</text>
</comment>
<name>A0A9E1DS31_9FIRM</name>
<protein>
    <submittedName>
        <fullName evidence="1">Uncharacterized protein</fullName>
    </submittedName>
</protein>
<gene>
    <name evidence="1" type="ORF">KH315_00165</name>
</gene>